<comment type="caution">
    <text evidence="1">The sequence shown here is derived from an EMBL/GenBank/DDBJ whole genome shotgun (WGS) entry which is preliminary data.</text>
</comment>
<accession>A0A368KJ56</accession>
<dbReference type="GO" id="GO:0031146">
    <property type="term" value="P:SCF-dependent proteasomal ubiquitin-dependent protein catabolic process"/>
    <property type="evidence" value="ECO:0007669"/>
    <property type="project" value="TreeGrafter"/>
</dbReference>
<dbReference type="InterPro" id="IPR032675">
    <property type="entry name" value="LRR_dom_sf"/>
</dbReference>
<gene>
    <name evidence="1" type="ORF">DTL42_24740</name>
</gene>
<dbReference type="PANTHER" id="PTHR13318:SF95">
    <property type="entry name" value="F-BOX PROTEIN YLR352W"/>
    <property type="match status" value="1"/>
</dbReference>
<evidence type="ECO:0008006" key="3">
    <source>
        <dbReference type="Google" id="ProtNLM"/>
    </source>
</evidence>
<name>A0A368KJ56_9BACT</name>
<dbReference type="Pfam" id="PF13516">
    <property type="entry name" value="LRR_6"/>
    <property type="match status" value="2"/>
</dbReference>
<reference evidence="1 2" key="1">
    <citation type="submission" date="2018-07" db="EMBL/GenBank/DDBJ databases">
        <title>Comparative genomes isolates from brazilian mangrove.</title>
        <authorList>
            <person name="De Araujo J.E."/>
            <person name="Taketani R.G."/>
            <person name="Silva M.C.P."/>
            <person name="Lourenco M.V."/>
            <person name="Oliveira V.M."/>
            <person name="Andreote F.D."/>
        </authorList>
    </citation>
    <scope>NUCLEOTIDE SEQUENCE [LARGE SCALE GENOMIC DNA]</scope>
    <source>
        <strain evidence="1 2">HEX PRIS-MGV</strain>
    </source>
</reference>
<dbReference type="PANTHER" id="PTHR13318">
    <property type="entry name" value="PARTNER OF PAIRED, ISOFORM B-RELATED"/>
    <property type="match status" value="1"/>
</dbReference>
<dbReference type="AlphaFoldDB" id="A0A368KJ56"/>
<dbReference type="EMBL" id="QPEX01000046">
    <property type="protein sequence ID" value="RCS40582.1"/>
    <property type="molecule type" value="Genomic_DNA"/>
</dbReference>
<dbReference type="SUPFAM" id="SSF52047">
    <property type="entry name" value="RNI-like"/>
    <property type="match status" value="1"/>
</dbReference>
<organism evidence="1 2">
    <name type="scientific">Bremerella cremea</name>
    <dbReference type="NCBI Taxonomy" id="1031537"/>
    <lineage>
        <taxon>Bacteria</taxon>
        <taxon>Pseudomonadati</taxon>
        <taxon>Planctomycetota</taxon>
        <taxon>Planctomycetia</taxon>
        <taxon>Pirellulales</taxon>
        <taxon>Pirellulaceae</taxon>
        <taxon>Bremerella</taxon>
    </lineage>
</organism>
<proteinExistence type="predicted"/>
<dbReference type="Proteomes" id="UP000253562">
    <property type="component" value="Unassembled WGS sequence"/>
</dbReference>
<dbReference type="Gene3D" id="3.80.10.10">
    <property type="entry name" value="Ribonuclease Inhibitor"/>
    <property type="match status" value="1"/>
</dbReference>
<dbReference type="InterPro" id="IPR001611">
    <property type="entry name" value="Leu-rich_rpt"/>
</dbReference>
<sequence>MRGTATMPRFRLQTLLGLMLLLGGLIGGVGMRWRAAANLRENVASLEGVFLCVGGGYSGDEWRRSHWARSDFRWSSSFVPFSGNNSIEYVSVSEDTPRHLIDDQVLQVICRLPSLQHLNLEGVSTSQLQLERLTRLKHLETIALENTDFTDQQLASLGESNQIKSLRLAGTDITDRGLAVVANFPQLISLDISYTAITDEGLKQLERCKQLKIIWASETNATTPGLDQLQAALPDCEVLAR</sequence>
<protein>
    <recommendedName>
        <fullName evidence="3">Leucine Rich repeats (2 copies)</fullName>
    </recommendedName>
</protein>
<evidence type="ECO:0000313" key="2">
    <source>
        <dbReference type="Proteomes" id="UP000253562"/>
    </source>
</evidence>
<dbReference type="GO" id="GO:0019005">
    <property type="term" value="C:SCF ubiquitin ligase complex"/>
    <property type="evidence" value="ECO:0007669"/>
    <property type="project" value="TreeGrafter"/>
</dbReference>
<evidence type="ECO:0000313" key="1">
    <source>
        <dbReference type="EMBL" id="RCS40582.1"/>
    </source>
</evidence>